<feature type="transmembrane region" description="Helical" evidence="1">
    <location>
        <begin position="82"/>
        <end position="101"/>
    </location>
</feature>
<feature type="transmembrane region" description="Helical" evidence="1">
    <location>
        <begin position="140"/>
        <end position="158"/>
    </location>
</feature>
<organism evidence="2 3">
    <name type="scientific">Maribellus comscasis</name>
    <dbReference type="NCBI Taxonomy" id="2681766"/>
    <lineage>
        <taxon>Bacteria</taxon>
        <taxon>Pseudomonadati</taxon>
        <taxon>Bacteroidota</taxon>
        <taxon>Bacteroidia</taxon>
        <taxon>Marinilabiliales</taxon>
        <taxon>Prolixibacteraceae</taxon>
        <taxon>Maribellus</taxon>
    </lineage>
</organism>
<dbReference type="KEGG" id="mcos:GM418_13790"/>
<evidence type="ECO:0000313" key="3">
    <source>
        <dbReference type="Proteomes" id="UP000428260"/>
    </source>
</evidence>
<dbReference type="InterPro" id="IPR013901">
    <property type="entry name" value="Anthrone_oxy"/>
</dbReference>
<dbReference type="RefSeq" id="WP_158867258.1">
    <property type="nucleotide sequence ID" value="NZ_CP046401.1"/>
</dbReference>
<keyword evidence="1" id="KW-0812">Transmembrane</keyword>
<dbReference type="Proteomes" id="UP000428260">
    <property type="component" value="Chromosome"/>
</dbReference>
<gene>
    <name evidence="2" type="ORF">GM418_13790</name>
</gene>
<keyword evidence="1" id="KW-0472">Membrane</keyword>
<protein>
    <submittedName>
        <fullName evidence="2">DUF1772 domain-containing protein</fullName>
    </submittedName>
</protein>
<sequence length="165" mass="18715">MNTNILIISTLFSGLMSGLFYSWSISVTPGLAKINDVSYLQAFQSMNRAILNPLFFVVFFGLVILLPVLSYLSFQTSIHNQFWYVILATIFYFVGIMGVTIGGNVPLNNALEALQIESMTPEQMAEFRKGFESKWNRLNLIRTISSFLTFLLLVIACAREFKFIN</sequence>
<reference evidence="2 3" key="1">
    <citation type="submission" date="2019-11" db="EMBL/GenBank/DDBJ databases">
        <authorList>
            <person name="Zheng R.K."/>
            <person name="Sun C.M."/>
        </authorList>
    </citation>
    <scope>NUCLEOTIDE SEQUENCE [LARGE SCALE GENOMIC DNA]</scope>
    <source>
        <strain evidence="2 3">WC007</strain>
    </source>
</reference>
<keyword evidence="3" id="KW-1185">Reference proteome</keyword>
<dbReference type="AlphaFoldDB" id="A0A6I6JTV8"/>
<evidence type="ECO:0000313" key="2">
    <source>
        <dbReference type="EMBL" id="QGY44699.1"/>
    </source>
</evidence>
<proteinExistence type="predicted"/>
<evidence type="ECO:0000256" key="1">
    <source>
        <dbReference type="SAM" id="Phobius"/>
    </source>
</evidence>
<name>A0A6I6JTV8_9BACT</name>
<accession>A0A6I6JTV8</accession>
<keyword evidence="1" id="KW-1133">Transmembrane helix</keyword>
<feature type="transmembrane region" description="Helical" evidence="1">
    <location>
        <begin position="48"/>
        <end position="70"/>
    </location>
</feature>
<dbReference type="Pfam" id="PF08592">
    <property type="entry name" value="Anthrone_oxy"/>
    <property type="match status" value="1"/>
</dbReference>
<dbReference type="EMBL" id="CP046401">
    <property type="protein sequence ID" value="QGY44699.1"/>
    <property type="molecule type" value="Genomic_DNA"/>
</dbReference>